<reference evidence="3" key="1">
    <citation type="journal article" date="2012" name="Nature">
        <title>A physical, genetic and functional sequence assembly of the barley genome.</title>
        <authorList>
            <consortium name="The International Barley Genome Sequencing Consortium"/>
            <person name="Mayer K.F."/>
            <person name="Waugh R."/>
            <person name="Brown J.W."/>
            <person name="Schulman A."/>
            <person name="Langridge P."/>
            <person name="Platzer M."/>
            <person name="Fincher G.B."/>
            <person name="Muehlbauer G.J."/>
            <person name="Sato K."/>
            <person name="Close T.J."/>
            <person name="Wise R.P."/>
            <person name="Stein N."/>
        </authorList>
    </citation>
    <scope>NUCLEOTIDE SEQUENCE [LARGE SCALE GENOMIC DNA]</scope>
    <source>
        <strain evidence="3">cv. Morex</strain>
    </source>
</reference>
<feature type="region of interest" description="Disordered" evidence="1">
    <location>
        <begin position="80"/>
        <end position="114"/>
    </location>
</feature>
<protein>
    <submittedName>
        <fullName evidence="2">Uncharacterized protein</fullName>
    </submittedName>
</protein>
<evidence type="ECO:0000256" key="1">
    <source>
        <dbReference type="SAM" id="MobiDB-lite"/>
    </source>
</evidence>
<name>A0A8I6YGG6_HORVV</name>
<keyword evidence="3" id="KW-1185">Reference proteome</keyword>
<dbReference type="AlphaFoldDB" id="A0A8I6YGG6"/>
<evidence type="ECO:0000313" key="3">
    <source>
        <dbReference type="Proteomes" id="UP000011116"/>
    </source>
</evidence>
<dbReference type="PANTHER" id="PTHR36480:SF8">
    <property type="entry name" value="LATE EMBRYOGENESIS ABUNDANT PROTEIN LEA-2 SUBGROUP DOMAIN-CONTAINING PROTEIN"/>
    <property type="match status" value="1"/>
</dbReference>
<dbReference type="Proteomes" id="UP000011116">
    <property type="component" value="Chromosome 7H"/>
</dbReference>
<reference evidence="2" key="3">
    <citation type="submission" date="2022-01" db="UniProtKB">
        <authorList>
            <consortium name="EnsemblPlants"/>
        </authorList>
    </citation>
    <scope>IDENTIFICATION</scope>
    <source>
        <strain evidence="2">subsp. vulgare</strain>
    </source>
</reference>
<sequence>MATKAPPRRWNTKRYILMALLGTLVGSGVVIAVSTILCPAVIVLSVTGSHSDLDGGRLNLILDVDDTSLRTGVRSVVSSCTCSTSKRPRKRSSRCRPTSTGPSHPRSYQEPPQR</sequence>
<dbReference type="EnsemblPlants" id="HORVU.MOREX.r3.7HG0641760.1">
    <property type="protein sequence ID" value="HORVU.MOREX.r3.7HG0641760.1.CDS1"/>
    <property type="gene ID" value="HORVU.MOREX.r3.7HG0641760"/>
</dbReference>
<proteinExistence type="predicted"/>
<dbReference type="Gramene" id="HORVU.MOREX.r3.7HG0641760.1">
    <property type="protein sequence ID" value="HORVU.MOREX.r3.7HG0641760.1.CDS1"/>
    <property type="gene ID" value="HORVU.MOREX.r3.7HG0641760"/>
</dbReference>
<dbReference type="PANTHER" id="PTHR36480">
    <property type="entry name" value="OS06G0118900 PROTEIN-RELATED"/>
    <property type="match status" value="1"/>
</dbReference>
<evidence type="ECO:0000313" key="2">
    <source>
        <dbReference type="EnsemblPlants" id="HORVU.MOREX.r3.7HG0641760.1.CDS1"/>
    </source>
</evidence>
<organism evidence="2 3">
    <name type="scientific">Hordeum vulgare subsp. vulgare</name>
    <name type="common">Domesticated barley</name>
    <dbReference type="NCBI Taxonomy" id="112509"/>
    <lineage>
        <taxon>Eukaryota</taxon>
        <taxon>Viridiplantae</taxon>
        <taxon>Streptophyta</taxon>
        <taxon>Embryophyta</taxon>
        <taxon>Tracheophyta</taxon>
        <taxon>Spermatophyta</taxon>
        <taxon>Magnoliopsida</taxon>
        <taxon>Liliopsida</taxon>
        <taxon>Poales</taxon>
        <taxon>Poaceae</taxon>
        <taxon>BOP clade</taxon>
        <taxon>Pooideae</taxon>
        <taxon>Triticodae</taxon>
        <taxon>Triticeae</taxon>
        <taxon>Hordeinae</taxon>
        <taxon>Hordeum</taxon>
    </lineage>
</organism>
<reference evidence="2" key="2">
    <citation type="submission" date="2020-10" db="EMBL/GenBank/DDBJ databases">
        <authorList>
            <person name="Scholz U."/>
            <person name="Mascher M."/>
            <person name="Fiebig A."/>
        </authorList>
    </citation>
    <scope>NUCLEOTIDE SEQUENCE [LARGE SCALE GENOMIC DNA]</scope>
    <source>
        <strain evidence="2">cv. Morex</strain>
    </source>
</reference>
<accession>A0A8I6YGG6</accession>
<dbReference type="Gramene" id="HORVU.MOREX.r2.7HG0533200.1">
    <property type="protein sequence ID" value="HORVU.MOREX.r2.7HG0533200.1.CDS.1"/>
    <property type="gene ID" value="HORVU.MOREX.r2.7HG0533200"/>
</dbReference>